<feature type="chain" id="PRO_5046625472" evidence="7">
    <location>
        <begin position="26"/>
        <end position="317"/>
    </location>
</feature>
<dbReference type="InterPro" id="IPR006129">
    <property type="entry name" value="AdhesinB"/>
</dbReference>
<feature type="signal peptide" evidence="7">
    <location>
        <begin position="1"/>
        <end position="25"/>
    </location>
</feature>
<evidence type="ECO:0000313" key="9">
    <source>
        <dbReference type="Proteomes" id="UP001526430"/>
    </source>
</evidence>
<gene>
    <name evidence="8" type="ORF">OF850_08995</name>
</gene>
<dbReference type="RefSeq" id="WP_301589708.1">
    <property type="nucleotide sequence ID" value="NZ_JAPFQI010000005.1"/>
</dbReference>
<comment type="similarity">
    <text evidence="2 6">Belongs to the bacterial solute-binding protein 9 family.</text>
</comment>
<dbReference type="EMBL" id="JAPFQI010000005">
    <property type="protein sequence ID" value="MCW8085759.1"/>
    <property type="molecule type" value="Genomic_DNA"/>
</dbReference>
<dbReference type="InterPro" id="IPR006128">
    <property type="entry name" value="Lipoprotein_PsaA-like"/>
</dbReference>
<keyword evidence="4" id="KW-0479">Metal-binding</keyword>
<organism evidence="8 9">
    <name type="scientific">Sabulicella glaciei</name>
    <dbReference type="NCBI Taxonomy" id="2984948"/>
    <lineage>
        <taxon>Bacteria</taxon>
        <taxon>Pseudomonadati</taxon>
        <taxon>Pseudomonadota</taxon>
        <taxon>Alphaproteobacteria</taxon>
        <taxon>Acetobacterales</taxon>
        <taxon>Acetobacteraceae</taxon>
        <taxon>Sabulicella</taxon>
    </lineage>
</organism>
<keyword evidence="3 6" id="KW-0813">Transport</keyword>
<evidence type="ECO:0000256" key="3">
    <source>
        <dbReference type="ARBA" id="ARBA00022448"/>
    </source>
</evidence>
<comment type="subcellular location">
    <subcellularLocation>
        <location evidence="1">Cell envelope</location>
    </subcellularLocation>
</comment>
<evidence type="ECO:0000256" key="4">
    <source>
        <dbReference type="ARBA" id="ARBA00022723"/>
    </source>
</evidence>
<dbReference type="InterPro" id="IPR050492">
    <property type="entry name" value="Bact_metal-bind_prot9"/>
</dbReference>
<keyword evidence="9" id="KW-1185">Reference proteome</keyword>
<evidence type="ECO:0000256" key="1">
    <source>
        <dbReference type="ARBA" id="ARBA00004196"/>
    </source>
</evidence>
<evidence type="ECO:0000313" key="8">
    <source>
        <dbReference type="EMBL" id="MCW8085759.1"/>
    </source>
</evidence>
<dbReference type="Pfam" id="PF01297">
    <property type="entry name" value="ZnuA"/>
    <property type="match status" value="1"/>
</dbReference>
<dbReference type="Proteomes" id="UP001526430">
    <property type="component" value="Unassembled WGS sequence"/>
</dbReference>
<dbReference type="SUPFAM" id="SSF53807">
    <property type="entry name" value="Helical backbone' metal receptor"/>
    <property type="match status" value="1"/>
</dbReference>
<reference evidence="8 9" key="1">
    <citation type="submission" date="2022-10" db="EMBL/GenBank/DDBJ databases">
        <title>Roseococcus glaciei nov., sp. nov., isolated from glacier.</title>
        <authorList>
            <person name="Liu Q."/>
            <person name="Xin Y.-H."/>
        </authorList>
    </citation>
    <scope>NUCLEOTIDE SEQUENCE [LARGE SCALE GENOMIC DNA]</scope>
    <source>
        <strain evidence="8 9">MDT2-1-1</strain>
    </source>
</reference>
<dbReference type="PANTHER" id="PTHR42953:SF1">
    <property type="entry name" value="METAL-BINDING PROTEIN HI_0362-RELATED"/>
    <property type="match status" value="1"/>
</dbReference>
<dbReference type="PRINTS" id="PR00691">
    <property type="entry name" value="ADHESINB"/>
</dbReference>
<dbReference type="Gene3D" id="3.40.50.1980">
    <property type="entry name" value="Nitrogenase molybdenum iron protein domain"/>
    <property type="match status" value="2"/>
</dbReference>
<evidence type="ECO:0000256" key="2">
    <source>
        <dbReference type="ARBA" id="ARBA00011028"/>
    </source>
</evidence>
<sequence length="317" mass="33725">MNTCSGVTRRAIPALILGLPALARAQGGPARPLVVATTAMVAELARGIGGEEFTVEALMGEGVDPHLYRPTRADLVRLLRADLILCNGLRLEGRMGDVLERAAATRPVIAVAETIPPARRRAHPEYPDAPDPHLWMDPLLWAECAAPVAAALSRLRPGFDPAPGLAALGGRLEGIAEYARRAFAPLPPERRLLVTAHDAFGYFGQRFGMELASIQGLSTEAEASLARIESLVALLVERRVPAVFPETSVPDRAVRALIEGAGARGHRVALGGALFSDSLGRPGTYRGTYEGMLDHNITTIARALGGEAPERGLRGRL</sequence>
<name>A0ABT3NUD1_9PROT</name>
<evidence type="ECO:0000256" key="5">
    <source>
        <dbReference type="ARBA" id="ARBA00022729"/>
    </source>
</evidence>
<protein>
    <submittedName>
        <fullName evidence="8">Zinc ABC transporter substrate-binding protein</fullName>
    </submittedName>
</protein>
<dbReference type="InterPro" id="IPR006127">
    <property type="entry name" value="ZnuA-like"/>
</dbReference>
<dbReference type="PANTHER" id="PTHR42953">
    <property type="entry name" value="HIGH-AFFINITY ZINC UPTAKE SYSTEM PROTEIN ZNUA-RELATED"/>
    <property type="match status" value="1"/>
</dbReference>
<keyword evidence="5 7" id="KW-0732">Signal</keyword>
<evidence type="ECO:0000256" key="7">
    <source>
        <dbReference type="SAM" id="SignalP"/>
    </source>
</evidence>
<evidence type="ECO:0000256" key="6">
    <source>
        <dbReference type="RuleBase" id="RU003512"/>
    </source>
</evidence>
<proteinExistence type="inferred from homology"/>
<dbReference type="PRINTS" id="PR00690">
    <property type="entry name" value="ADHESNFAMILY"/>
</dbReference>
<comment type="caution">
    <text evidence="8">The sequence shown here is derived from an EMBL/GenBank/DDBJ whole genome shotgun (WGS) entry which is preliminary data.</text>
</comment>
<accession>A0ABT3NUD1</accession>